<keyword evidence="1" id="KW-0812">Transmembrane</keyword>
<proteinExistence type="predicted"/>
<comment type="caution">
    <text evidence="2">The sequence shown here is derived from an EMBL/GenBank/DDBJ whole genome shotgun (WGS) entry which is preliminary data.</text>
</comment>
<dbReference type="Proteomes" id="UP000675940">
    <property type="component" value="Unassembled WGS sequence"/>
</dbReference>
<sequence length="64" mass="6810">MNKLFLIDEDGAVTIDWVVLTAGMVALVIGAFHVLGDQTFALSDETATAITTASDDIRALREGE</sequence>
<name>A0A940RZT8_9RHOB</name>
<dbReference type="EMBL" id="JAGISH010000001">
    <property type="protein sequence ID" value="MBP0481337.1"/>
    <property type="molecule type" value="Genomic_DNA"/>
</dbReference>
<protein>
    <recommendedName>
        <fullName evidence="4">Flp pilus assembly protein, pilin Flp</fullName>
    </recommendedName>
</protein>
<evidence type="ECO:0000256" key="1">
    <source>
        <dbReference type="SAM" id="Phobius"/>
    </source>
</evidence>
<dbReference type="AlphaFoldDB" id="A0A940RZT8"/>
<reference evidence="2" key="1">
    <citation type="submission" date="2021-03" db="EMBL/GenBank/DDBJ databases">
        <title>Sagittula salina sp. nov. strain M10.9X isolated from the marine waste.</title>
        <authorList>
            <person name="Satari L."/>
            <person name="Molina-Menor E."/>
            <person name="Vidal-Verdu A."/>
            <person name="Pascual J."/>
            <person name="Pereto J."/>
            <person name="Porcar M."/>
        </authorList>
    </citation>
    <scope>NUCLEOTIDE SEQUENCE</scope>
    <source>
        <strain evidence="2">M10.9X</strain>
    </source>
</reference>
<dbReference type="RefSeq" id="WP_209358941.1">
    <property type="nucleotide sequence ID" value="NZ_JAGISH010000001.1"/>
</dbReference>
<feature type="transmembrane region" description="Helical" evidence="1">
    <location>
        <begin position="12"/>
        <end position="35"/>
    </location>
</feature>
<keyword evidence="1" id="KW-1133">Transmembrane helix</keyword>
<keyword evidence="3" id="KW-1185">Reference proteome</keyword>
<keyword evidence="1" id="KW-0472">Membrane</keyword>
<organism evidence="2 3">
    <name type="scientific">Sagittula salina</name>
    <dbReference type="NCBI Taxonomy" id="2820268"/>
    <lineage>
        <taxon>Bacteria</taxon>
        <taxon>Pseudomonadati</taxon>
        <taxon>Pseudomonadota</taxon>
        <taxon>Alphaproteobacteria</taxon>
        <taxon>Rhodobacterales</taxon>
        <taxon>Roseobacteraceae</taxon>
        <taxon>Sagittula</taxon>
    </lineage>
</organism>
<evidence type="ECO:0008006" key="4">
    <source>
        <dbReference type="Google" id="ProtNLM"/>
    </source>
</evidence>
<accession>A0A940RZT8</accession>
<gene>
    <name evidence="2" type="ORF">J5474_02375</name>
</gene>
<evidence type="ECO:0000313" key="3">
    <source>
        <dbReference type="Proteomes" id="UP000675940"/>
    </source>
</evidence>
<evidence type="ECO:0000313" key="2">
    <source>
        <dbReference type="EMBL" id="MBP0481337.1"/>
    </source>
</evidence>